<organism evidence="1 2">
    <name type="scientific">Undibacterium pigrum</name>
    <dbReference type="NCBI Taxonomy" id="401470"/>
    <lineage>
        <taxon>Bacteria</taxon>
        <taxon>Pseudomonadati</taxon>
        <taxon>Pseudomonadota</taxon>
        <taxon>Betaproteobacteria</taxon>
        <taxon>Burkholderiales</taxon>
        <taxon>Oxalobacteraceae</taxon>
        <taxon>Undibacterium</taxon>
    </lineage>
</organism>
<proteinExistence type="predicted"/>
<dbReference type="RefSeq" id="WP_110255506.1">
    <property type="nucleotide sequence ID" value="NZ_QJKB01000003.1"/>
</dbReference>
<dbReference type="OrthoDB" id="8477603at2"/>
<dbReference type="Proteomes" id="UP000247792">
    <property type="component" value="Unassembled WGS sequence"/>
</dbReference>
<evidence type="ECO:0000313" key="1">
    <source>
        <dbReference type="EMBL" id="PXX44276.1"/>
    </source>
</evidence>
<dbReference type="InterPro" id="IPR016024">
    <property type="entry name" value="ARM-type_fold"/>
</dbReference>
<protein>
    <submittedName>
        <fullName evidence="1">Uncharacterized protein</fullName>
    </submittedName>
</protein>
<comment type="caution">
    <text evidence="1">The sequence shown here is derived from an EMBL/GenBank/DDBJ whole genome shotgun (WGS) entry which is preliminary data.</text>
</comment>
<keyword evidence="2" id="KW-1185">Reference proteome</keyword>
<dbReference type="EMBL" id="QJKB01000003">
    <property type="protein sequence ID" value="PXX44276.1"/>
    <property type="molecule type" value="Genomic_DNA"/>
</dbReference>
<dbReference type="SUPFAM" id="SSF48371">
    <property type="entry name" value="ARM repeat"/>
    <property type="match status" value="1"/>
</dbReference>
<gene>
    <name evidence="1" type="ORF">DFR42_103546</name>
</gene>
<reference evidence="1 2" key="1">
    <citation type="submission" date="2018-05" db="EMBL/GenBank/DDBJ databases">
        <title>Genomic Encyclopedia of Type Strains, Phase IV (KMG-IV): sequencing the most valuable type-strain genomes for metagenomic binning, comparative biology and taxonomic classification.</title>
        <authorList>
            <person name="Goeker M."/>
        </authorList>
    </citation>
    <scope>NUCLEOTIDE SEQUENCE [LARGE SCALE GENOMIC DNA]</scope>
    <source>
        <strain evidence="1 2">DSM 19792</strain>
    </source>
</reference>
<sequence>MSSDLDIQNTMDAGKRNLDTKELIQNWCGHARVEKYGGIGLIEIETGLPIGHHSMACDHASANGMATWLLEDSAIHFHDTHCVGCSQRLPIRLPNISKLIARRDNEVENARIHDEALKKQQQISYDSRCSVRAALRAVSSVTVATFVDDLQAFDEIRDNATALRLIESVRLAPELLTLEVAEHLFSLIESDEHWFDEVGLTILGTSKLYLARLARCTMRCLIEGRVPDLAAEIATSNVSYVEAIDVCGSVLSLALIASPPRSSFNSDDQKNENPYPLRCIFERFPLEVSEGIEELLSASHPFHVSMGALAIISLAPNHPDLLASMRRSLITRLTRADILIDVRRDSELRNVVHDLSQAQVHVFISAPDSTDIELMRYFEGASKEGESRLSGVYEKVISQAKRRRGDKEGTKTIPLNACSVALRRLVALAGTSDNEDVIQVILGTLRHESDYLAPLACEQMDTLLGAAALADSKLETFNERSSIIFSQNLLTALEKDSRRRSFWYLRASFVRWAINGAASGASGLASFTDFLSKSDSLSEGFRAAIIEELPPLMKTGAGLSAVLPFFYAAMVGKSNLIRAASARAIKEIGSDRFKELPDLVTEAFLLMLFDPYVIVHKSAARALQYVSLPEHARSQALNALDNLIVVYRRDQDEEFLLTCIDVYASLKSKDKQFKNSSGKILVAILKEIKPELLLTHSHSWLLKSFSEVEGYAELVFGLFEHCDSD</sequence>
<evidence type="ECO:0000313" key="2">
    <source>
        <dbReference type="Proteomes" id="UP000247792"/>
    </source>
</evidence>
<accession>A0A318JC32</accession>
<dbReference type="AlphaFoldDB" id="A0A318JC32"/>
<name>A0A318JC32_9BURK</name>